<keyword evidence="2" id="KW-1133">Transmembrane helix</keyword>
<dbReference type="Proteomes" id="UP000580861">
    <property type="component" value="Unassembled WGS sequence"/>
</dbReference>
<reference evidence="3 4" key="1">
    <citation type="submission" date="2020-08" db="EMBL/GenBank/DDBJ databases">
        <title>Sequencing the genomes of 1000 actinobacteria strains.</title>
        <authorList>
            <person name="Klenk H.-P."/>
        </authorList>
    </citation>
    <scope>NUCLEOTIDE SEQUENCE [LARGE SCALE GENOMIC DNA]</scope>
    <source>
        <strain evidence="3 4">DSM 45272</strain>
    </source>
</reference>
<keyword evidence="4" id="KW-1185">Reference proteome</keyword>
<evidence type="ECO:0000256" key="2">
    <source>
        <dbReference type="SAM" id="Phobius"/>
    </source>
</evidence>
<dbReference type="AlphaFoldDB" id="A0A841AWD5"/>
<feature type="region of interest" description="Disordered" evidence="1">
    <location>
        <begin position="37"/>
        <end position="57"/>
    </location>
</feature>
<sequence length="57" mass="6201">MGTALLLLGGGILLFVLILLTVGILLGRQVRRGRKQGRYPYRAKSGTYDNSSMGDPH</sequence>
<evidence type="ECO:0000313" key="4">
    <source>
        <dbReference type="Proteomes" id="UP000580861"/>
    </source>
</evidence>
<feature type="transmembrane region" description="Helical" evidence="2">
    <location>
        <begin position="6"/>
        <end position="26"/>
    </location>
</feature>
<comment type="caution">
    <text evidence="3">The sequence shown here is derived from an EMBL/GenBank/DDBJ whole genome shotgun (WGS) entry which is preliminary data.</text>
</comment>
<dbReference type="EMBL" id="JACHMX010000001">
    <property type="protein sequence ID" value="MBB5850695.1"/>
    <property type="molecule type" value="Genomic_DNA"/>
</dbReference>
<dbReference type="RefSeq" id="WP_184891923.1">
    <property type="nucleotide sequence ID" value="NZ_JACHMX010000001.1"/>
</dbReference>
<name>A0A841AWD5_9PSEU</name>
<gene>
    <name evidence="3" type="ORF">HDA45_000782</name>
</gene>
<keyword evidence="2" id="KW-0812">Transmembrane</keyword>
<evidence type="ECO:0000313" key="3">
    <source>
        <dbReference type="EMBL" id="MBB5850695.1"/>
    </source>
</evidence>
<evidence type="ECO:0000256" key="1">
    <source>
        <dbReference type="SAM" id="MobiDB-lite"/>
    </source>
</evidence>
<proteinExistence type="predicted"/>
<organism evidence="3 4">
    <name type="scientific">Amycolatopsis umgeniensis</name>
    <dbReference type="NCBI Taxonomy" id="336628"/>
    <lineage>
        <taxon>Bacteria</taxon>
        <taxon>Bacillati</taxon>
        <taxon>Actinomycetota</taxon>
        <taxon>Actinomycetes</taxon>
        <taxon>Pseudonocardiales</taxon>
        <taxon>Pseudonocardiaceae</taxon>
        <taxon>Amycolatopsis</taxon>
    </lineage>
</organism>
<feature type="compositionally biased region" description="Polar residues" evidence="1">
    <location>
        <begin position="47"/>
        <end position="57"/>
    </location>
</feature>
<accession>A0A841AWD5</accession>
<keyword evidence="2" id="KW-0472">Membrane</keyword>
<protein>
    <submittedName>
        <fullName evidence="3">Uncharacterized protein</fullName>
    </submittedName>
</protein>